<feature type="compositionally biased region" description="Basic and acidic residues" evidence="1">
    <location>
        <begin position="14"/>
        <end position="26"/>
    </location>
</feature>
<dbReference type="PANTHER" id="PTHR47374:SF6">
    <property type="entry name" value="ENDOSOME ANTIGEN-LIKE PROTEIN, PUTATIVE (DUF3444)-RELATED"/>
    <property type="match status" value="1"/>
</dbReference>
<name>A0ABD1VB63_9LAMI</name>
<comment type="caution">
    <text evidence="3">The sequence shown here is derived from an EMBL/GenBank/DDBJ whole genome shotgun (WGS) entry which is preliminary data.</text>
</comment>
<evidence type="ECO:0000313" key="4">
    <source>
        <dbReference type="Proteomes" id="UP001604336"/>
    </source>
</evidence>
<dbReference type="AlphaFoldDB" id="A0ABD1VB63"/>
<feature type="domain" description="DUF3444" evidence="2">
    <location>
        <begin position="44"/>
        <end position="80"/>
    </location>
</feature>
<dbReference type="PANTHER" id="PTHR47374">
    <property type="entry name" value="ENDOSOME ANTIGEN-LIKE PROTEIN, PUTATIVE (DUF3444)-RELATED"/>
    <property type="match status" value="1"/>
</dbReference>
<keyword evidence="3" id="KW-0346">Stress response</keyword>
<proteinExistence type="predicted"/>
<organism evidence="3 4">
    <name type="scientific">Abeliophyllum distichum</name>
    <dbReference type="NCBI Taxonomy" id="126358"/>
    <lineage>
        <taxon>Eukaryota</taxon>
        <taxon>Viridiplantae</taxon>
        <taxon>Streptophyta</taxon>
        <taxon>Embryophyta</taxon>
        <taxon>Tracheophyta</taxon>
        <taxon>Spermatophyta</taxon>
        <taxon>Magnoliopsida</taxon>
        <taxon>eudicotyledons</taxon>
        <taxon>Gunneridae</taxon>
        <taxon>Pentapetalae</taxon>
        <taxon>asterids</taxon>
        <taxon>lamiids</taxon>
        <taxon>Lamiales</taxon>
        <taxon>Oleaceae</taxon>
        <taxon>Forsythieae</taxon>
        <taxon>Abeliophyllum</taxon>
    </lineage>
</organism>
<evidence type="ECO:0000313" key="3">
    <source>
        <dbReference type="EMBL" id="KAL2534581.1"/>
    </source>
</evidence>
<protein>
    <submittedName>
        <fullName evidence="3">DNAJ heat shock N-terminal domain-containing protein</fullName>
    </submittedName>
</protein>
<evidence type="ECO:0000256" key="1">
    <source>
        <dbReference type="SAM" id="MobiDB-lite"/>
    </source>
</evidence>
<feature type="compositionally biased region" description="Polar residues" evidence="1">
    <location>
        <begin position="28"/>
        <end position="42"/>
    </location>
</feature>
<sequence length="218" mass="25101">MMNKKVRKGNTTRSLDDTRSSKKAVTEPDNNARQNPSCNDTPVSLEIPEPEFNNFDAEKSTAKFQTGQIWAIYSDEDALPFRRTVDRKDVFTILPGEGEIWTLYKNWNVGMKLSEMENCDYEIVEIMDVNEEFIVVVPLELVHGYKSVFKPRKEELVVQTVVTLLTEMLKFSHRIPAFPLKEDDQGGIPKCSWELDSAAVRQYKLCSRLRAMMILTQD</sequence>
<dbReference type="Proteomes" id="UP001604336">
    <property type="component" value="Unassembled WGS sequence"/>
</dbReference>
<dbReference type="EMBL" id="JBFOLK010000002">
    <property type="protein sequence ID" value="KAL2534581.1"/>
    <property type="molecule type" value="Genomic_DNA"/>
</dbReference>
<evidence type="ECO:0000259" key="2">
    <source>
        <dbReference type="Pfam" id="PF11926"/>
    </source>
</evidence>
<keyword evidence="4" id="KW-1185">Reference proteome</keyword>
<reference evidence="4" key="1">
    <citation type="submission" date="2024-07" db="EMBL/GenBank/DDBJ databases">
        <title>Two chromosome-level genome assemblies of Korean endemic species Abeliophyllum distichum and Forsythia ovata (Oleaceae).</title>
        <authorList>
            <person name="Jang H."/>
        </authorList>
    </citation>
    <scope>NUCLEOTIDE SEQUENCE [LARGE SCALE GENOMIC DNA]</scope>
</reference>
<accession>A0ABD1VB63</accession>
<dbReference type="InterPro" id="IPR024593">
    <property type="entry name" value="DUF3444"/>
</dbReference>
<feature type="region of interest" description="Disordered" evidence="1">
    <location>
        <begin position="1"/>
        <end position="47"/>
    </location>
</feature>
<gene>
    <name evidence="3" type="ORF">Adt_07932</name>
</gene>
<feature type="compositionally biased region" description="Basic residues" evidence="1">
    <location>
        <begin position="1"/>
        <end position="10"/>
    </location>
</feature>
<dbReference type="Pfam" id="PF11926">
    <property type="entry name" value="DUF3444"/>
    <property type="match status" value="2"/>
</dbReference>
<feature type="domain" description="DUF3444" evidence="2">
    <location>
        <begin position="86"/>
        <end position="182"/>
    </location>
</feature>